<sequence>MKKKKTNKKRLFFDGPDTRLSYLDFGGEGATLLALHGHMNEGRFAEGLAEHIQEACHMFALDQRGHGESGRPSSYENDRYVEDAIALLDHLNIEKAIILGHSLGGAVAYRLAARFPDRVLALIIEDVGAVIHSDLSFALDWPYRAPTKEALIEGIGRLGPAHAYSMRQYEDGWGLPFNVGDILRSQRELNGDYWKEWTASTVPALLIYGTTSRVLSSEHAQEMVSKRPNTELVSIEAGHAVHFDNPECYREEIVNFMSNLGFIKEWQI</sequence>
<name>A0A9X1XC45_9BACL</name>
<dbReference type="Proteomes" id="UP001139011">
    <property type="component" value="Unassembled WGS sequence"/>
</dbReference>
<dbReference type="RefSeq" id="WP_248252929.1">
    <property type="nucleotide sequence ID" value="NZ_JAIWJX010000002.1"/>
</dbReference>
<dbReference type="AlphaFoldDB" id="A0A9X1XC45"/>
<dbReference type="PANTHER" id="PTHR43798">
    <property type="entry name" value="MONOACYLGLYCEROL LIPASE"/>
    <property type="match status" value="1"/>
</dbReference>
<feature type="domain" description="AB hydrolase-1" evidence="1">
    <location>
        <begin position="32"/>
        <end position="152"/>
    </location>
</feature>
<dbReference type="InterPro" id="IPR000073">
    <property type="entry name" value="AB_hydrolase_1"/>
</dbReference>
<dbReference type="PANTHER" id="PTHR43798:SF20">
    <property type="entry name" value="2-SUCCINYL-6-HYDROXY-2,4-CYCLOHEXADIENE-1-CARBOXYLATE SYNTHASE-RELATED"/>
    <property type="match status" value="1"/>
</dbReference>
<dbReference type="Pfam" id="PF00561">
    <property type="entry name" value="Abhydrolase_1"/>
    <property type="match status" value="1"/>
</dbReference>
<evidence type="ECO:0000259" key="1">
    <source>
        <dbReference type="Pfam" id="PF00561"/>
    </source>
</evidence>
<keyword evidence="2" id="KW-0378">Hydrolase</keyword>
<proteinExistence type="predicted"/>
<dbReference type="GO" id="GO:0016020">
    <property type="term" value="C:membrane"/>
    <property type="evidence" value="ECO:0007669"/>
    <property type="project" value="TreeGrafter"/>
</dbReference>
<dbReference type="EMBL" id="JAIWJX010000002">
    <property type="protein sequence ID" value="MCK6257431.1"/>
    <property type="molecule type" value="Genomic_DNA"/>
</dbReference>
<reference evidence="2" key="1">
    <citation type="submission" date="2021-09" db="EMBL/GenBank/DDBJ databases">
        <title>Genome analysis of Fictibacillus sp. KIGAM418 isolated from marine sediment.</title>
        <authorList>
            <person name="Seo M.-J."/>
            <person name="Cho E.-S."/>
            <person name="Hwang C.Y."/>
        </authorList>
    </citation>
    <scope>NUCLEOTIDE SEQUENCE</scope>
    <source>
        <strain evidence="2">KIGAM418</strain>
    </source>
</reference>
<keyword evidence="3" id="KW-1185">Reference proteome</keyword>
<evidence type="ECO:0000313" key="2">
    <source>
        <dbReference type="EMBL" id="MCK6257431.1"/>
    </source>
</evidence>
<protein>
    <submittedName>
        <fullName evidence="2">Alpha/beta hydrolase</fullName>
    </submittedName>
</protein>
<evidence type="ECO:0000313" key="3">
    <source>
        <dbReference type="Proteomes" id="UP001139011"/>
    </source>
</evidence>
<gene>
    <name evidence="2" type="ORF">LCY76_12595</name>
</gene>
<dbReference type="PRINTS" id="PR00111">
    <property type="entry name" value="ABHYDROLASE"/>
</dbReference>
<dbReference type="InterPro" id="IPR029058">
    <property type="entry name" value="AB_hydrolase_fold"/>
</dbReference>
<dbReference type="InterPro" id="IPR050266">
    <property type="entry name" value="AB_hydrolase_sf"/>
</dbReference>
<comment type="caution">
    <text evidence="2">The sequence shown here is derived from an EMBL/GenBank/DDBJ whole genome shotgun (WGS) entry which is preliminary data.</text>
</comment>
<dbReference type="GO" id="GO:0016787">
    <property type="term" value="F:hydrolase activity"/>
    <property type="evidence" value="ECO:0007669"/>
    <property type="project" value="UniProtKB-KW"/>
</dbReference>
<accession>A0A9X1XC45</accession>
<dbReference type="SUPFAM" id="SSF53474">
    <property type="entry name" value="alpha/beta-Hydrolases"/>
    <property type="match status" value="1"/>
</dbReference>
<organism evidence="2 3">
    <name type="scientific">Fictibacillus marinisediminis</name>
    <dbReference type="NCBI Taxonomy" id="2878389"/>
    <lineage>
        <taxon>Bacteria</taxon>
        <taxon>Bacillati</taxon>
        <taxon>Bacillota</taxon>
        <taxon>Bacilli</taxon>
        <taxon>Bacillales</taxon>
        <taxon>Fictibacillaceae</taxon>
        <taxon>Fictibacillus</taxon>
    </lineage>
</organism>
<dbReference type="Gene3D" id="3.40.50.1820">
    <property type="entry name" value="alpha/beta hydrolase"/>
    <property type="match status" value="1"/>
</dbReference>